<protein>
    <recommendedName>
        <fullName evidence="5">Transmembrane protein</fullName>
    </recommendedName>
</protein>
<sequence length="498" mass="57777">MKSSLVTENGRRTKTTPDQSSLISYSSRKSCLSSERKTQVKATCKVLCEMREDQSSNLAVKFTQLQIVLATQSIIQVISKFRSAKLQTYFWILLQDRRIIHPSAQNHSIESIPLPQVVDDWSYLQFQHKTKLKQRHHNQSSSPWILMKVLNKIKQKQQRSFFQLINQNAKICQGTLLLRKFIKKHHNLQKCSSLLCIVQFAQNYQNSDSLDCSKQDSDSMQLQQQQQKDSNIEEISIKEQLAIKFASTTILASMLNSKHINLNFYFFLNFLRCQQNKSQFIRDVNLYQGIEVSQVNYDQSSLQENQQVIAAQNLHSFLFIKLQNYFQAIKIFHLKNDYQIAETMNTMIINKNCDLSNSFEDLNTQRILVTNLQEEEIEQSQVKNSTEQKKISSLQNITEIEESTKSTKAVKVEDQHLQLSMNTKKKKTKNNKIKNAIKQYCSIQSQSQRRLSNESMAKTESFGLIHNQEAKKSKNAATLYTAYISIVVIIIVFILFLK</sequence>
<dbReference type="RefSeq" id="XP_001432379.1">
    <property type="nucleotide sequence ID" value="XM_001432342.1"/>
</dbReference>
<reference evidence="3 4" key="1">
    <citation type="journal article" date="2006" name="Nature">
        <title>Global trends of whole-genome duplications revealed by the ciliate Paramecium tetraurelia.</title>
        <authorList>
            <consortium name="Genoscope"/>
            <person name="Aury J.-M."/>
            <person name="Jaillon O."/>
            <person name="Duret L."/>
            <person name="Noel B."/>
            <person name="Jubin C."/>
            <person name="Porcel B.M."/>
            <person name="Segurens B."/>
            <person name="Daubin V."/>
            <person name="Anthouard V."/>
            <person name="Aiach N."/>
            <person name="Arnaiz O."/>
            <person name="Billaut A."/>
            <person name="Beisson J."/>
            <person name="Blanc I."/>
            <person name="Bouhouche K."/>
            <person name="Camara F."/>
            <person name="Duharcourt S."/>
            <person name="Guigo R."/>
            <person name="Gogendeau D."/>
            <person name="Katinka M."/>
            <person name="Keller A.-M."/>
            <person name="Kissmehl R."/>
            <person name="Klotz C."/>
            <person name="Koll F."/>
            <person name="Le Moue A."/>
            <person name="Lepere C."/>
            <person name="Malinsky S."/>
            <person name="Nowacki M."/>
            <person name="Nowak J.K."/>
            <person name="Plattner H."/>
            <person name="Poulain J."/>
            <person name="Ruiz F."/>
            <person name="Serrano V."/>
            <person name="Zagulski M."/>
            <person name="Dessen P."/>
            <person name="Betermier M."/>
            <person name="Weissenbach J."/>
            <person name="Scarpelli C."/>
            <person name="Schachter V."/>
            <person name="Sperling L."/>
            <person name="Meyer E."/>
            <person name="Cohen J."/>
            <person name="Wincker P."/>
        </authorList>
    </citation>
    <scope>NUCLEOTIDE SEQUENCE [LARGE SCALE GENOMIC DNA]</scope>
    <source>
        <strain evidence="3 4">Stock d4-2</strain>
    </source>
</reference>
<dbReference type="OMA" id="CEMREDQ"/>
<evidence type="ECO:0000313" key="4">
    <source>
        <dbReference type="Proteomes" id="UP000000600"/>
    </source>
</evidence>
<accession>A0C2G5</accession>
<evidence type="ECO:0000256" key="2">
    <source>
        <dbReference type="SAM" id="Phobius"/>
    </source>
</evidence>
<proteinExistence type="predicted"/>
<name>A0C2G5_PARTE</name>
<dbReference type="Proteomes" id="UP000000600">
    <property type="component" value="Unassembled WGS sequence"/>
</dbReference>
<keyword evidence="4" id="KW-1185">Reference proteome</keyword>
<dbReference type="AlphaFoldDB" id="A0C2G5"/>
<feature type="region of interest" description="Disordered" evidence="1">
    <location>
        <begin position="1"/>
        <end position="21"/>
    </location>
</feature>
<gene>
    <name evidence="3" type="ORF">GSPATT00034460001</name>
</gene>
<dbReference type="KEGG" id="ptm:GSPATT00034460001"/>
<feature type="transmembrane region" description="Helical" evidence="2">
    <location>
        <begin position="477"/>
        <end position="497"/>
    </location>
</feature>
<keyword evidence="2" id="KW-1133">Transmembrane helix</keyword>
<dbReference type="GeneID" id="5018164"/>
<dbReference type="HOGENOM" id="CLU_548000_0_0_1"/>
<dbReference type="InParanoid" id="A0C2G5"/>
<evidence type="ECO:0008006" key="5">
    <source>
        <dbReference type="Google" id="ProtNLM"/>
    </source>
</evidence>
<evidence type="ECO:0000313" key="3">
    <source>
        <dbReference type="EMBL" id="CAK64982.1"/>
    </source>
</evidence>
<organism evidence="3 4">
    <name type="scientific">Paramecium tetraurelia</name>
    <dbReference type="NCBI Taxonomy" id="5888"/>
    <lineage>
        <taxon>Eukaryota</taxon>
        <taxon>Sar</taxon>
        <taxon>Alveolata</taxon>
        <taxon>Ciliophora</taxon>
        <taxon>Intramacronucleata</taxon>
        <taxon>Oligohymenophorea</taxon>
        <taxon>Peniculida</taxon>
        <taxon>Parameciidae</taxon>
        <taxon>Paramecium</taxon>
    </lineage>
</organism>
<keyword evidence="2" id="KW-0472">Membrane</keyword>
<dbReference type="OrthoDB" id="304303at2759"/>
<keyword evidence="2" id="KW-0812">Transmembrane</keyword>
<evidence type="ECO:0000256" key="1">
    <source>
        <dbReference type="SAM" id="MobiDB-lite"/>
    </source>
</evidence>
<dbReference type="EMBL" id="CT868035">
    <property type="protein sequence ID" value="CAK64982.1"/>
    <property type="molecule type" value="Genomic_DNA"/>
</dbReference>